<dbReference type="STRING" id="1203610.HMPREF1536_01889"/>
<dbReference type="Pfam" id="PF07494">
    <property type="entry name" value="Reg_prop"/>
    <property type="match status" value="1"/>
</dbReference>
<dbReference type="HOGENOM" id="CLU_1997406_0_0_10"/>
<dbReference type="EMBL" id="AQHW01000011">
    <property type="protein sequence ID" value="KKB58080.1"/>
    <property type="molecule type" value="Genomic_DNA"/>
</dbReference>
<dbReference type="AlphaFoldDB" id="A0A0F5JKJ3"/>
<dbReference type="Proteomes" id="UP000033035">
    <property type="component" value="Unassembled WGS sequence"/>
</dbReference>
<dbReference type="RefSeq" id="WP_046151785.1">
    <property type="nucleotide sequence ID" value="NZ_KQ033919.1"/>
</dbReference>
<sequence>MGRFIVALLLFAFCYTSGYAFFEKDIRVLTMQNGLADNTVSCIHKDSDGFMWFGTDNGLSRYDGKNMKNFGPDNNYVKVSQIRETPNGFLWLIANQQIYCFDRRLERFVPIHYAGKKDEDTRVQD</sequence>
<proteinExistence type="predicted"/>
<feature type="non-terminal residue" evidence="1">
    <location>
        <position position="125"/>
    </location>
</feature>
<reference evidence="1 2" key="1">
    <citation type="submission" date="2013-04" db="EMBL/GenBank/DDBJ databases">
        <title>The Genome Sequence of Parabacteroides gordonii DSM 23371.</title>
        <authorList>
            <consortium name="The Broad Institute Genomics Platform"/>
            <person name="Earl A."/>
            <person name="Ward D."/>
            <person name="Feldgarden M."/>
            <person name="Gevers D."/>
            <person name="Martens E."/>
            <person name="Sakamoto M."/>
            <person name="Benno Y."/>
            <person name="Suzuki N."/>
            <person name="Matsunaga N."/>
            <person name="Koshihara K."/>
            <person name="Seki M."/>
            <person name="Komiya H."/>
            <person name="Walker B."/>
            <person name="Young S."/>
            <person name="Zeng Q."/>
            <person name="Gargeya S."/>
            <person name="Fitzgerald M."/>
            <person name="Haas B."/>
            <person name="Abouelleil A."/>
            <person name="Allen A.W."/>
            <person name="Alvarado L."/>
            <person name="Arachchi H.M."/>
            <person name="Berlin A.M."/>
            <person name="Chapman S.B."/>
            <person name="Gainer-Dewar J."/>
            <person name="Goldberg J."/>
            <person name="Griggs A."/>
            <person name="Gujja S."/>
            <person name="Hansen M."/>
            <person name="Howarth C."/>
            <person name="Imamovic A."/>
            <person name="Ireland A."/>
            <person name="Larimer J."/>
            <person name="McCowan C."/>
            <person name="Murphy C."/>
            <person name="Pearson M."/>
            <person name="Poon T.W."/>
            <person name="Priest M."/>
            <person name="Roberts A."/>
            <person name="Saif S."/>
            <person name="Shea T."/>
            <person name="Sisk P."/>
            <person name="Sykes S."/>
            <person name="Wortman J."/>
            <person name="Nusbaum C."/>
            <person name="Birren B."/>
        </authorList>
    </citation>
    <scope>NUCLEOTIDE SEQUENCE [LARGE SCALE GENOMIC DNA]</scope>
    <source>
        <strain evidence="1 2">MS-1</strain>
    </source>
</reference>
<evidence type="ECO:0000313" key="2">
    <source>
        <dbReference type="Proteomes" id="UP000033035"/>
    </source>
</evidence>
<dbReference type="Gene3D" id="2.130.10.10">
    <property type="entry name" value="YVTN repeat-like/Quinoprotein amine dehydrogenase"/>
    <property type="match status" value="1"/>
</dbReference>
<dbReference type="InterPro" id="IPR011110">
    <property type="entry name" value="Reg_prop"/>
</dbReference>
<name>A0A0F5JKJ3_9BACT</name>
<organism evidence="1 2">
    <name type="scientific">Parabacteroides gordonii MS-1 = DSM 23371</name>
    <dbReference type="NCBI Taxonomy" id="1203610"/>
    <lineage>
        <taxon>Bacteria</taxon>
        <taxon>Pseudomonadati</taxon>
        <taxon>Bacteroidota</taxon>
        <taxon>Bacteroidia</taxon>
        <taxon>Bacteroidales</taxon>
        <taxon>Tannerellaceae</taxon>
        <taxon>Parabacteroides</taxon>
    </lineage>
</organism>
<gene>
    <name evidence="1" type="ORF">HMPREF1536_01889</name>
</gene>
<keyword evidence="2" id="KW-1185">Reference proteome</keyword>
<accession>A0A0F5JKJ3</accession>
<evidence type="ECO:0008006" key="3">
    <source>
        <dbReference type="Google" id="ProtNLM"/>
    </source>
</evidence>
<protein>
    <recommendedName>
        <fullName evidence="3">Hybrid sensor histidine kinase/response regulator</fullName>
    </recommendedName>
</protein>
<dbReference type="SUPFAM" id="SSF63829">
    <property type="entry name" value="Calcium-dependent phosphotriesterase"/>
    <property type="match status" value="1"/>
</dbReference>
<dbReference type="InterPro" id="IPR015943">
    <property type="entry name" value="WD40/YVTN_repeat-like_dom_sf"/>
</dbReference>
<comment type="caution">
    <text evidence="1">The sequence shown here is derived from an EMBL/GenBank/DDBJ whole genome shotgun (WGS) entry which is preliminary data.</text>
</comment>
<evidence type="ECO:0000313" key="1">
    <source>
        <dbReference type="EMBL" id="KKB58080.1"/>
    </source>
</evidence>